<dbReference type="RefSeq" id="WP_024348468.1">
    <property type="nucleotide sequence ID" value="NZ_QOHO01000043.1"/>
</dbReference>
<dbReference type="Proteomes" id="UP000260680">
    <property type="component" value="Unassembled WGS sequence"/>
</dbReference>
<dbReference type="OrthoDB" id="2067840at2"/>
<comment type="caution">
    <text evidence="1">The sequence shown here is derived from an EMBL/GenBank/DDBJ whole genome shotgun (WGS) entry which is preliminary data.</text>
</comment>
<name>A0A3E2NB76_9FIRM</name>
<organism evidence="1 2">
    <name type="scientific">Lacrimispora amygdalina</name>
    <dbReference type="NCBI Taxonomy" id="253257"/>
    <lineage>
        <taxon>Bacteria</taxon>
        <taxon>Bacillati</taxon>
        <taxon>Bacillota</taxon>
        <taxon>Clostridia</taxon>
        <taxon>Lachnospirales</taxon>
        <taxon>Lachnospiraceae</taxon>
        <taxon>Lacrimispora</taxon>
    </lineage>
</organism>
<evidence type="ECO:0000313" key="1">
    <source>
        <dbReference type="EMBL" id="RFZ78243.1"/>
    </source>
</evidence>
<protein>
    <submittedName>
        <fullName evidence="1">Uncharacterized protein</fullName>
    </submittedName>
</protein>
<dbReference type="EMBL" id="QOHO01000043">
    <property type="protein sequence ID" value="RFZ78243.1"/>
    <property type="molecule type" value="Genomic_DNA"/>
</dbReference>
<sequence length="61" mass="7046">MTGTNTYSNRKHRTYGGAINVESFNTEYRGFSTMGDIAGRILSDMKFDEQCRKNCERRDSK</sequence>
<gene>
    <name evidence="1" type="ORF">DS742_14110</name>
</gene>
<accession>A0A3E2NB76</accession>
<reference evidence="1 2" key="1">
    <citation type="submission" date="2018-07" db="EMBL/GenBank/DDBJ databases">
        <title>New species, Clostridium PI-S10-A1B.</title>
        <authorList>
            <person name="Krishna G."/>
            <person name="Summeta K."/>
            <person name="Shikha S."/>
            <person name="Prabhu P.B."/>
            <person name="Suresh K."/>
        </authorList>
    </citation>
    <scope>NUCLEOTIDE SEQUENCE [LARGE SCALE GENOMIC DNA]</scope>
    <source>
        <strain evidence="1 2">PI-S10-A1B</strain>
    </source>
</reference>
<dbReference type="AlphaFoldDB" id="A0A3E2NB76"/>
<evidence type="ECO:0000313" key="2">
    <source>
        <dbReference type="Proteomes" id="UP000260680"/>
    </source>
</evidence>
<proteinExistence type="predicted"/>